<evidence type="ECO:0000313" key="1">
    <source>
        <dbReference type="EMBL" id="EXB57411.1"/>
    </source>
</evidence>
<dbReference type="AlphaFoldDB" id="W9QXI7"/>
<protein>
    <submittedName>
        <fullName evidence="1">Uncharacterized protein</fullName>
    </submittedName>
</protein>
<sequence>MLHIVKFGCRLCGMTDAIALEVAAAIVLQVAVALPQVAAATTIPQVAATTTISFSGNRLYRQTNFSIGFVSCRS</sequence>
<keyword evidence="2" id="KW-1185">Reference proteome</keyword>
<organism evidence="1 2">
    <name type="scientific">Morus notabilis</name>
    <dbReference type="NCBI Taxonomy" id="981085"/>
    <lineage>
        <taxon>Eukaryota</taxon>
        <taxon>Viridiplantae</taxon>
        <taxon>Streptophyta</taxon>
        <taxon>Embryophyta</taxon>
        <taxon>Tracheophyta</taxon>
        <taxon>Spermatophyta</taxon>
        <taxon>Magnoliopsida</taxon>
        <taxon>eudicotyledons</taxon>
        <taxon>Gunneridae</taxon>
        <taxon>Pentapetalae</taxon>
        <taxon>rosids</taxon>
        <taxon>fabids</taxon>
        <taxon>Rosales</taxon>
        <taxon>Moraceae</taxon>
        <taxon>Moreae</taxon>
        <taxon>Morus</taxon>
    </lineage>
</organism>
<dbReference type="EMBL" id="KE344346">
    <property type="protein sequence ID" value="EXB57411.1"/>
    <property type="molecule type" value="Genomic_DNA"/>
</dbReference>
<reference evidence="2" key="1">
    <citation type="submission" date="2013-01" db="EMBL/GenBank/DDBJ databases">
        <title>Draft Genome Sequence of a Mulberry Tree, Morus notabilis C.K. Schneid.</title>
        <authorList>
            <person name="He N."/>
            <person name="Zhao S."/>
        </authorList>
    </citation>
    <scope>NUCLEOTIDE SEQUENCE</scope>
</reference>
<gene>
    <name evidence="1" type="ORF">L484_016464</name>
</gene>
<proteinExistence type="predicted"/>
<name>W9QXI7_9ROSA</name>
<evidence type="ECO:0000313" key="2">
    <source>
        <dbReference type="Proteomes" id="UP000030645"/>
    </source>
</evidence>
<dbReference type="Proteomes" id="UP000030645">
    <property type="component" value="Unassembled WGS sequence"/>
</dbReference>
<accession>W9QXI7</accession>